<dbReference type="Pfam" id="PF13414">
    <property type="entry name" value="TPR_11"/>
    <property type="match status" value="1"/>
</dbReference>
<dbReference type="PANTHER" id="PTHR44858:SF1">
    <property type="entry name" value="UDP-N-ACETYLGLUCOSAMINE--PEPTIDE N-ACETYLGLUCOSAMINYLTRANSFERASE SPINDLY-RELATED"/>
    <property type="match status" value="1"/>
</dbReference>
<dbReference type="InterPro" id="IPR019734">
    <property type="entry name" value="TPR_rpt"/>
</dbReference>
<feature type="repeat" description="TPR" evidence="3">
    <location>
        <begin position="60"/>
        <end position="93"/>
    </location>
</feature>
<dbReference type="PROSITE" id="PS50293">
    <property type="entry name" value="TPR_REGION"/>
    <property type="match status" value="2"/>
</dbReference>
<dbReference type="EMBL" id="JAQMUH010000064">
    <property type="protein sequence ID" value="MDB9538986.1"/>
    <property type="molecule type" value="Genomic_DNA"/>
</dbReference>
<evidence type="ECO:0000256" key="4">
    <source>
        <dbReference type="SAM" id="SignalP"/>
    </source>
</evidence>
<dbReference type="Gene3D" id="1.25.40.10">
    <property type="entry name" value="Tetratricopeptide repeat domain"/>
    <property type="match status" value="2"/>
</dbReference>
<feature type="repeat" description="TPR" evidence="3">
    <location>
        <begin position="128"/>
        <end position="161"/>
    </location>
</feature>
<evidence type="ECO:0000256" key="1">
    <source>
        <dbReference type="ARBA" id="ARBA00022737"/>
    </source>
</evidence>
<name>A0ABT5ARB3_9CYAN</name>
<dbReference type="InterPro" id="IPR050498">
    <property type="entry name" value="Ycf3"/>
</dbReference>
<protein>
    <submittedName>
        <fullName evidence="5">Tetratricopeptide repeat protein</fullName>
    </submittedName>
</protein>
<keyword evidence="2 3" id="KW-0802">TPR repeat</keyword>
<dbReference type="PANTHER" id="PTHR44858">
    <property type="entry name" value="TETRATRICOPEPTIDE REPEAT PROTEIN 6"/>
    <property type="match status" value="1"/>
</dbReference>
<feature type="repeat" description="TPR" evidence="3">
    <location>
        <begin position="162"/>
        <end position="195"/>
    </location>
</feature>
<keyword evidence="1" id="KW-0677">Repeat</keyword>
<keyword evidence="4" id="KW-0732">Signal</keyword>
<dbReference type="RefSeq" id="WP_271731694.1">
    <property type="nucleotide sequence ID" value="NZ_JANQDP010000064.1"/>
</dbReference>
<evidence type="ECO:0000256" key="2">
    <source>
        <dbReference type="ARBA" id="ARBA00022803"/>
    </source>
</evidence>
<feature type="repeat" description="TPR" evidence="3">
    <location>
        <begin position="94"/>
        <end position="127"/>
    </location>
</feature>
<dbReference type="Pfam" id="PF00515">
    <property type="entry name" value="TPR_1"/>
    <property type="match status" value="2"/>
</dbReference>
<proteinExistence type="predicted"/>
<feature type="chain" id="PRO_5047294800" evidence="4">
    <location>
        <begin position="22"/>
        <end position="211"/>
    </location>
</feature>
<sequence>MQLIGLTKAVALTTLTFTLSATPTWSQTNQSEALSIKNSQVVSQRPPTLYSQGWSNRGLAVTYFNRGVDYARQQRWDLALFNYTQAIKLNPKYAEAYNNRGVVYVNQQKWNLALADYTQAIKLNPNFADAYYGRGVVYYNQQKWDLALADFNQAIRLNFIDAEAHNNRGLVYRKLGDINRAREDFQRAARLYSNQDDTAGYERAIRLLNSL</sequence>
<accession>A0ABT5ARB3</accession>
<dbReference type="InterPro" id="IPR011990">
    <property type="entry name" value="TPR-like_helical_dom_sf"/>
</dbReference>
<gene>
    <name evidence="5" type="ORF">PN457_04805</name>
</gene>
<evidence type="ECO:0000256" key="3">
    <source>
        <dbReference type="PROSITE-ProRule" id="PRU00339"/>
    </source>
</evidence>
<dbReference type="SUPFAM" id="SSF48452">
    <property type="entry name" value="TPR-like"/>
    <property type="match status" value="1"/>
</dbReference>
<dbReference type="Proteomes" id="UP001212499">
    <property type="component" value="Unassembled WGS sequence"/>
</dbReference>
<feature type="signal peptide" evidence="4">
    <location>
        <begin position="1"/>
        <end position="21"/>
    </location>
</feature>
<reference evidence="5 6" key="1">
    <citation type="submission" date="2023-01" db="EMBL/GenBank/DDBJ databases">
        <title>Genomes from the Australian National Cyanobacteria Reference Collection.</title>
        <authorList>
            <person name="Willis A."/>
            <person name="Lee E.M.F."/>
        </authorList>
    </citation>
    <scope>NUCLEOTIDE SEQUENCE [LARGE SCALE GENOMIC DNA]</scope>
    <source>
        <strain evidence="5 6">CS-1033</strain>
    </source>
</reference>
<evidence type="ECO:0000313" key="6">
    <source>
        <dbReference type="Proteomes" id="UP001212499"/>
    </source>
</evidence>
<evidence type="ECO:0000313" key="5">
    <source>
        <dbReference type="EMBL" id="MDB9538986.1"/>
    </source>
</evidence>
<comment type="caution">
    <text evidence="5">The sequence shown here is derived from an EMBL/GenBank/DDBJ whole genome shotgun (WGS) entry which is preliminary data.</text>
</comment>
<keyword evidence="6" id="KW-1185">Reference proteome</keyword>
<dbReference type="SMART" id="SM00028">
    <property type="entry name" value="TPR"/>
    <property type="match status" value="4"/>
</dbReference>
<dbReference type="PROSITE" id="PS50005">
    <property type="entry name" value="TPR"/>
    <property type="match status" value="4"/>
</dbReference>
<organism evidence="5 6">
    <name type="scientific">Anabaenopsis arnoldii</name>
    <dbReference type="NCBI Taxonomy" id="2152938"/>
    <lineage>
        <taxon>Bacteria</taxon>
        <taxon>Bacillati</taxon>
        <taxon>Cyanobacteriota</taxon>
        <taxon>Cyanophyceae</taxon>
        <taxon>Nostocales</taxon>
        <taxon>Nodulariaceae</taxon>
        <taxon>Anabaenopsis</taxon>
    </lineage>
</organism>